<keyword evidence="1" id="KW-1133">Transmembrane helix</keyword>
<reference evidence="2" key="1">
    <citation type="submission" date="2015-10" db="EMBL/GenBank/DDBJ databases">
        <authorList>
            <person name="Gilbert D.G."/>
        </authorList>
    </citation>
    <scope>NUCLEOTIDE SEQUENCE</scope>
</reference>
<feature type="transmembrane region" description="Helical" evidence="1">
    <location>
        <begin position="22"/>
        <end position="39"/>
    </location>
</feature>
<keyword evidence="1" id="KW-0812">Transmembrane</keyword>
<protein>
    <submittedName>
        <fullName evidence="2">Uncharacterized protein</fullName>
    </submittedName>
</protein>
<dbReference type="EMBL" id="CZRL01000127">
    <property type="protein sequence ID" value="CUS55265.1"/>
    <property type="molecule type" value="Genomic_DNA"/>
</dbReference>
<name>A0A160TVA6_9ZZZZ</name>
<keyword evidence="1" id="KW-0472">Membrane</keyword>
<evidence type="ECO:0000256" key="1">
    <source>
        <dbReference type="SAM" id="Phobius"/>
    </source>
</evidence>
<accession>A0A160TVA6</accession>
<proteinExistence type="predicted"/>
<dbReference type="AlphaFoldDB" id="A0A160TVA6"/>
<sequence>MSSFEDRFYRTNKSVWPRIKRNLLLALWIAKIILTWFVQGRRLRKASRRALREGNVLYLDDLMSSEHND</sequence>
<gene>
    <name evidence="2" type="ORF">MGWOODY_XGa2473</name>
</gene>
<evidence type="ECO:0000313" key="2">
    <source>
        <dbReference type="EMBL" id="CUS55265.1"/>
    </source>
</evidence>
<organism evidence="2">
    <name type="scientific">hydrothermal vent metagenome</name>
    <dbReference type="NCBI Taxonomy" id="652676"/>
    <lineage>
        <taxon>unclassified sequences</taxon>
        <taxon>metagenomes</taxon>
        <taxon>ecological metagenomes</taxon>
    </lineage>
</organism>